<sequence>MNILFVVSNLSYPPAEGAHDQTLNLIINLIKNGYIVKLQGFIKSDSSFDLDRLKTDIPELKLGKFENYSTNYIFLAIKNIFCRRKISHELFDIIHFEGFGVLTSVTNYRNSHSKLLMSLIDPWARRQKRRMLASKSTIHKLVFLFLGKLLIG</sequence>
<evidence type="ECO:0008006" key="3">
    <source>
        <dbReference type="Google" id="ProtNLM"/>
    </source>
</evidence>
<evidence type="ECO:0000313" key="1">
    <source>
        <dbReference type="EMBL" id="AGH43162.1"/>
    </source>
</evidence>
<proteinExistence type="predicted"/>
<dbReference type="EMBL" id="CP003837">
    <property type="protein sequence ID" value="AGH43162.1"/>
    <property type="molecule type" value="Genomic_DNA"/>
</dbReference>
<evidence type="ECO:0000313" key="2">
    <source>
        <dbReference type="Proteomes" id="UP000011864"/>
    </source>
</evidence>
<gene>
    <name evidence="1" type="ORF">C427_1053</name>
</gene>
<dbReference type="STRING" id="1129794.C427_1053"/>
<protein>
    <recommendedName>
        <fullName evidence="3">Glycosyltransferase subfamily 4-like N-terminal domain-containing protein</fullName>
    </recommendedName>
</protein>
<dbReference type="Proteomes" id="UP000011864">
    <property type="component" value="Chromosome"/>
</dbReference>
<dbReference type="KEGG" id="gps:C427_1053"/>
<name>M4RXG7_9ALTE</name>
<dbReference type="HOGENOM" id="CLU_1720593_0_0_6"/>
<dbReference type="RefSeq" id="WP_015430461.1">
    <property type="nucleotide sequence ID" value="NC_020514.1"/>
</dbReference>
<reference evidence="1 2" key="1">
    <citation type="journal article" date="2013" name="Genome Announc.">
        <title>Complete Genome Sequence of Glaciecola psychrophila Strain 170T.</title>
        <authorList>
            <person name="Yin J."/>
            <person name="Chen J."/>
            <person name="Liu G."/>
            <person name="Yu Y."/>
            <person name="Song L."/>
            <person name="Wang X."/>
            <person name="Qu X."/>
        </authorList>
    </citation>
    <scope>NUCLEOTIDE SEQUENCE [LARGE SCALE GENOMIC DNA]</scope>
    <source>
        <strain evidence="1 2">170</strain>
    </source>
</reference>
<keyword evidence="2" id="KW-1185">Reference proteome</keyword>
<accession>M4RXG7</accession>
<dbReference type="PATRIC" id="fig|1129794.4.peg.1041"/>
<organism evidence="1 2">
    <name type="scientific">Paraglaciecola psychrophila 170</name>
    <dbReference type="NCBI Taxonomy" id="1129794"/>
    <lineage>
        <taxon>Bacteria</taxon>
        <taxon>Pseudomonadati</taxon>
        <taxon>Pseudomonadota</taxon>
        <taxon>Gammaproteobacteria</taxon>
        <taxon>Alteromonadales</taxon>
        <taxon>Alteromonadaceae</taxon>
        <taxon>Paraglaciecola</taxon>
    </lineage>
</organism>
<dbReference type="AlphaFoldDB" id="M4RXG7"/>